<organism evidence="1 2">
    <name type="scientific">Nephila pilipes</name>
    <name type="common">Giant wood spider</name>
    <name type="synonym">Nephila maculata</name>
    <dbReference type="NCBI Taxonomy" id="299642"/>
    <lineage>
        <taxon>Eukaryota</taxon>
        <taxon>Metazoa</taxon>
        <taxon>Ecdysozoa</taxon>
        <taxon>Arthropoda</taxon>
        <taxon>Chelicerata</taxon>
        <taxon>Arachnida</taxon>
        <taxon>Araneae</taxon>
        <taxon>Araneomorphae</taxon>
        <taxon>Entelegynae</taxon>
        <taxon>Araneoidea</taxon>
        <taxon>Nephilidae</taxon>
        <taxon>Nephila</taxon>
    </lineage>
</organism>
<sequence>MEVTGIAEYSNPGLGSEEEIREKKAFSIRTRTSLNITYSEAETSGCGQKYQWSVILRYTFLKEVLWLLRDLTVGDYPEAIRPDFLFIDDNVRPLRTCIIEGIFRMM</sequence>
<keyword evidence="2" id="KW-1185">Reference proteome</keyword>
<accession>A0A8X6PRB7</accession>
<name>A0A8X6PRB7_NEPPI</name>
<protein>
    <submittedName>
        <fullName evidence="1">Uncharacterized protein</fullName>
    </submittedName>
</protein>
<evidence type="ECO:0000313" key="2">
    <source>
        <dbReference type="Proteomes" id="UP000887013"/>
    </source>
</evidence>
<dbReference type="EMBL" id="BMAW01072153">
    <property type="protein sequence ID" value="GFT81480.1"/>
    <property type="molecule type" value="Genomic_DNA"/>
</dbReference>
<dbReference type="AlphaFoldDB" id="A0A8X6PRB7"/>
<comment type="caution">
    <text evidence="1">The sequence shown here is derived from an EMBL/GenBank/DDBJ whole genome shotgun (WGS) entry which is preliminary data.</text>
</comment>
<reference evidence="1" key="1">
    <citation type="submission" date="2020-08" db="EMBL/GenBank/DDBJ databases">
        <title>Multicomponent nature underlies the extraordinary mechanical properties of spider dragline silk.</title>
        <authorList>
            <person name="Kono N."/>
            <person name="Nakamura H."/>
            <person name="Mori M."/>
            <person name="Yoshida Y."/>
            <person name="Ohtoshi R."/>
            <person name="Malay A.D."/>
            <person name="Moran D.A.P."/>
            <person name="Tomita M."/>
            <person name="Numata K."/>
            <person name="Arakawa K."/>
        </authorList>
    </citation>
    <scope>NUCLEOTIDE SEQUENCE</scope>
</reference>
<gene>
    <name evidence="1" type="ORF">NPIL_632341</name>
</gene>
<proteinExistence type="predicted"/>
<evidence type="ECO:0000313" key="1">
    <source>
        <dbReference type="EMBL" id="GFT81480.1"/>
    </source>
</evidence>
<dbReference type="Proteomes" id="UP000887013">
    <property type="component" value="Unassembled WGS sequence"/>
</dbReference>